<feature type="compositionally biased region" description="Polar residues" evidence="1">
    <location>
        <begin position="1"/>
        <end position="23"/>
    </location>
</feature>
<evidence type="ECO:0000256" key="1">
    <source>
        <dbReference type="SAM" id="MobiDB-lite"/>
    </source>
</evidence>
<feature type="region of interest" description="Disordered" evidence="1">
    <location>
        <begin position="1"/>
        <end position="24"/>
    </location>
</feature>
<dbReference type="EMBL" id="LXQA010411883">
    <property type="protein sequence ID" value="MCI50138.1"/>
    <property type="molecule type" value="Genomic_DNA"/>
</dbReference>
<organism evidence="2 3">
    <name type="scientific">Trifolium medium</name>
    <dbReference type="NCBI Taxonomy" id="97028"/>
    <lineage>
        <taxon>Eukaryota</taxon>
        <taxon>Viridiplantae</taxon>
        <taxon>Streptophyta</taxon>
        <taxon>Embryophyta</taxon>
        <taxon>Tracheophyta</taxon>
        <taxon>Spermatophyta</taxon>
        <taxon>Magnoliopsida</taxon>
        <taxon>eudicotyledons</taxon>
        <taxon>Gunneridae</taxon>
        <taxon>Pentapetalae</taxon>
        <taxon>rosids</taxon>
        <taxon>fabids</taxon>
        <taxon>Fabales</taxon>
        <taxon>Fabaceae</taxon>
        <taxon>Papilionoideae</taxon>
        <taxon>50 kb inversion clade</taxon>
        <taxon>NPAAA clade</taxon>
        <taxon>Hologalegina</taxon>
        <taxon>IRL clade</taxon>
        <taxon>Trifolieae</taxon>
        <taxon>Trifolium</taxon>
    </lineage>
</organism>
<protein>
    <submittedName>
        <fullName evidence="2">Uncharacterized protein</fullName>
    </submittedName>
</protein>
<evidence type="ECO:0000313" key="3">
    <source>
        <dbReference type="Proteomes" id="UP000265520"/>
    </source>
</evidence>
<dbReference type="AlphaFoldDB" id="A0A392SML5"/>
<keyword evidence="3" id="KW-1185">Reference proteome</keyword>
<name>A0A392SML5_9FABA</name>
<comment type="caution">
    <text evidence="2">The sequence shown here is derived from an EMBL/GenBank/DDBJ whole genome shotgun (WGS) entry which is preliminary data.</text>
</comment>
<reference evidence="2 3" key="1">
    <citation type="journal article" date="2018" name="Front. Plant Sci.">
        <title>Red Clover (Trifolium pratense) and Zigzag Clover (T. medium) - A Picture of Genomic Similarities and Differences.</title>
        <authorList>
            <person name="Dluhosova J."/>
            <person name="Istvanek J."/>
            <person name="Nedelnik J."/>
            <person name="Repkova J."/>
        </authorList>
    </citation>
    <scope>NUCLEOTIDE SEQUENCE [LARGE SCALE GENOMIC DNA]</scope>
    <source>
        <strain evidence="3">cv. 10/8</strain>
        <tissue evidence="2">Leaf</tissue>
    </source>
</reference>
<sequence>RQIETTLQANEGNNKDPGQTNPQRLPVIETTDATTVIPNVEQQILQEPPLVEVQRDDLNDLVLEDVNVVANNNDVEAEGKDSQQLE</sequence>
<dbReference type="Proteomes" id="UP000265520">
    <property type="component" value="Unassembled WGS sequence"/>
</dbReference>
<feature type="non-terminal residue" evidence="2">
    <location>
        <position position="86"/>
    </location>
</feature>
<proteinExistence type="predicted"/>
<feature type="non-terminal residue" evidence="2">
    <location>
        <position position="1"/>
    </location>
</feature>
<accession>A0A392SML5</accession>
<evidence type="ECO:0000313" key="2">
    <source>
        <dbReference type="EMBL" id="MCI50138.1"/>
    </source>
</evidence>